<evidence type="ECO:0000313" key="2">
    <source>
        <dbReference type="Proteomes" id="UP000316208"/>
    </source>
</evidence>
<dbReference type="Proteomes" id="UP000316208">
    <property type="component" value="Unassembled WGS sequence"/>
</dbReference>
<dbReference type="RefSeq" id="WP_142543989.1">
    <property type="nucleotide sequence ID" value="NZ_SADY01000003.1"/>
</dbReference>
<organism evidence="1 2">
    <name type="scientific">Paenibacillus popilliae</name>
    <name type="common">Bacillus popilliae</name>
    <dbReference type="NCBI Taxonomy" id="78057"/>
    <lineage>
        <taxon>Bacteria</taxon>
        <taxon>Bacillati</taxon>
        <taxon>Bacillota</taxon>
        <taxon>Bacilli</taxon>
        <taxon>Bacillales</taxon>
        <taxon>Paenibacillaceae</taxon>
        <taxon>Paenibacillus</taxon>
    </lineage>
</organism>
<comment type="caution">
    <text evidence="1">The sequence shown here is derived from an EMBL/GenBank/DDBJ whole genome shotgun (WGS) entry which is preliminary data.</text>
</comment>
<proteinExistence type="predicted"/>
<accession>A0ABY3AQU9</accession>
<gene>
    <name evidence="1" type="ORF">C7Y44_11250</name>
</gene>
<reference evidence="1 2" key="1">
    <citation type="submission" date="2018-03" db="EMBL/GenBank/DDBJ databases">
        <title>Aerobic endospore-forming bacteria genome sequencing and assembly.</title>
        <authorList>
            <person name="Cavalcante D.A."/>
            <person name="Driks A."/>
            <person name="Putonti C."/>
            <person name="De-Souza M.T."/>
        </authorList>
    </citation>
    <scope>NUCLEOTIDE SEQUENCE [LARGE SCALE GENOMIC DNA]</scope>
    <source>
        <strain evidence="1 2">SDF0028</strain>
    </source>
</reference>
<sequence length="77" mass="8919">MNRMLDTDLDFFSAAMAQITVEIGQEDSAGVYYYVDTGVIEKYTPERVKIRNTDGEADHYFRDDITMYRTRIPPTSI</sequence>
<name>A0ABY3AQU9_PAEPP</name>
<evidence type="ECO:0000313" key="1">
    <source>
        <dbReference type="EMBL" id="TQR44892.1"/>
    </source>
</evidence>
<keyword evidence="2" id="KW-1185">Reference proteome</keyword>
<protein>
    <recommendedName>
        <fullName evidence="3">KTSC domain-containing protein</fullName>
    </recommendedName>
</protein>
<evidence type="ECO:0008006" key="3">
    <source>
        <dbReference type="Google" id="ProtNLM"/>
    </source>
</evidence>
<dbReference type="EMBL" id="SADY01000003">
    <property type="protein sequence ID" value="TQR44892.1"/>
    <property type="molecule type" value="Genomic_DNA"/>
</dbReference>